<dbReference type="SUPFAM" id="SSF50729">
    <property type="entry name" value="PH domain-like"/>
    <property type="match status" value="1"/>
</dbReference>
<evidence type="ECO:0000313" key="6">
    <source>
        <dbReference type="Proteomes" id="UP001165083"/>
    </source>
</evidence>
<sequence>MRQAARTKPNGFRNSRRRVPLYTVAIFREFWSGYSPAFKPASQQKGAPTSIPRIPPVCEKGHGAKRQLASCSPAQPRRAVAMPVPAAAPAAVVPYAVPSGNQSPAKAAKGPKSVHFASTKELESCQPQLESHYPTPPMARAVPQNGSTTRRYTIDEVELYFSEDRPECPVGARDYAVQKAARRDSFVLCGFVETRRVKMGITSWSKCWAELYHGILVLRRFKDTIQRKRALVPVASGRLEFLDFKQHVLRVDFLFQGRSETSVLRFQTKQDMFLWWWAIQVAARVPMEPQRLHQCMGKATLSPFQIKEGTYQVDNALFPKSLQPDLHPLKLKSKLRPQGVTHLLFVRHGETENINFRVCDRDKRLTKRGEEQAAITAKHLNKVFQGRGNGRPSVTLVYGGLRRTVETAAAFAKAMPWISNKYECCFLEDGAPKNVDSFHRFDYRESMHKMAFQNLCRWDGDESLSRGPKGELENFKIVIAHTSFIQYCMAQCYDVPKEIIQLGAPIGHCSLTRIDLRPNDEMAGKFSNRVSHLPLTHRTSE</sequence>
<comment type="caution">
    <text evidence="5">The sequence shown here is derived from an EMBL/GenBank/DDBJ whole genome shotgun (WGS) entry which is preliminary data.</text>
</comment>
<dbReference type="GO" id="GO:0090141">
    <property type="term" value="P:positive regulation of mitochondrial fission"/>
    <property type="evidence" value="ECO:0007669"/>
    <property type="project" value="TreeGrafter"/>
</dbReference>
<dbReference type="GO" id="GO:0004722">
    <property type="term" value="F:protein serine/threonine phosphatase activity"/>
    <property type="evidence" value="ECO:0007669"/>
    <property type="project" value="TreeGrafter"/>
</dbReference>
<evidence type="ECO:0000256" key="4">
    <source>
        <dbReference type="ARBA" id="ARBA00040722"/>
    </source>
</evidence>
<dbReference type="GO" id="GO:0005739">
    <property type="term" value="C:mitochondrion"/>
    <property type="evidence" value="ECO:0007669"/>
    <property type="project" value="TreeGrafter"/>
</dbReference>
<dbReference type="SUPFAM" id="SSF53254">
    <property type="entry name" value="Phosphoglycerate mutase-like"/>
    <property type="match status" value="1"/>
</dbReference>
<gene>
    <name evidence="5" type="ORF">Plil01_000686700</name>
</gene>
<dbReference type="SMART" id="SM00855">
    <property type="entry name" value="PGAM"/>
    <property type="match status" value="1"/>
</dbReference>
<dbReference type="PANTHER" id="PTHR20935:SF0">
    <property type="entry name" value="SERINE_THREONINE-PROTEIN PHOSPHATASE PGAM5, MITOCHONDRIAL"/>
    <property type="match status" value="1"/>
</dbReference>
<keyword evidence="6" id="KW-1185">Reference proteome</keyword>
<dbReference type="InterPro" id="IPR013078">
    <property type="entry name" value="His_Pase_superF_clade-1"/>
</dbReference>
<dbReference type="Proteomes" id="UP001165083">
    <property type="component" value="Unassembled WGS sequence"/>
</dbReference>
<comment type="similarity">
    <text evidence="1">Belongs to the phosphoglycerate mutase family. BPG-dependent PGAM subfamily.</text>
</comment>
<proteinExistence type="inferred from homology"/>
<dbReference type="AlphaFoldDB" id="A0A9W6TRF5"/>
<evidence type="ECO:0000256" key="1">
    <source>
        <dbReference type="ARBA" id="ARBA00006717"/>
    </source>
</evidence>
<dbReference type="OrthoDB" id="354304at2759"/>
<dbReference type="PANTHER" id="PTHR20935">
    <property type="entry name" value="PHOSPHOGLYCERATE MUTASE-RELATED"/>
    <property type="match status" value="1"/>
</dbReference>
<keyword evidence="2" id="KW-0378">Hydrolase</keyword>
<reference evidence="5" key="1">
    <citation type="submission" date="2023-04" db="EMBL/GenBank/DDBJ databases">
        <title>Phytophthora lilii NBRC 32176.</title>
        <authorList>
            <person name="Ichikawa N."/>
            <person name="Sato H."/>
            <person name="Tonouchi N."/>
        </authorList>
    </citation>
    <scope>NUCLEOTIDE SEQUENCE</scope>
    <source>
        <strain evidence="5">NBRC 32176</strain>
    </source>
</reference>
<organism evidence="5 6">
    <name type="scientific">Phytophthora lilii</name>
    <dbReference type="NCBI Taxonomy" id="2077276"/>
    <lineage>
        <taxon>Eukaryota</taxon>
        <taxon>Sar</taxon>
        <taxon>Stramenopiles</taxon>
        <taxon>Oomycota</taxon>
        <taxon>Peronosporomycetes</taxon>
        <taxon>Peronosporales</taxon>
        <taxon>Peronosporaceae</taxon>
        <taxon>Phytophthora</taxon>
    </lineage>
</organism>
<evidence type="ECO:0000313" key="5">
    <source>
        <dbReference type="EMBL" id="GMF18367.1"/>
    </source>
</evidence>
<dbReference type="InterPro" id="IPR029033">
    <property type="entry name" value="His_PPase_superfam"/>
</dbReference>
<protein>
    <recommendedName>
        <fullName evidence="3">Serine/threonine-protein phosphatase PGAM5, mitochondrial</fullName>
    </recommendedName>
    <alternativeName>
        <fullName evidence="4">Serine/threonine-protein phosphatase Pgam5, mitochondrial</fullName>
    </alternativeName>
</protein>
<dbReference type="Pfam" id="PF00300">
    <property type="entry name" value="His_Phos_1"/>
    <property type="match status" value="1"/>
</dbReference>
<evidence type="ECO:0000256" key="3">
    <source>
        <dbReference type="ARBA" id="ARBA00039765"/>
    </source>
</evidence>
<accession>A0A9W6TRF5</accession>
<name>A0A9W6TRF5_9STRA</name>
<dbReference type="CDD" id="cd07067">
    <property type="entry name" value="HP_PGM_like"/>
    <property type="match status" value="1"/>
</dbReference>
<evidence type="ECO:0000256" key="2">
    <source>
        <dbReference type="ARBA" id="ARBA00022801"/>
    </source>
</evidence>
<dbReference type="EMBL" id="BSXW01000315">
    <property type="protein sequence ID" value="GMF18367.1"/>
    <property type="molecule type" value="Genomic_DNA"/>
</dbReference>
<dbReference type="Gene3D" id="3.40.50.1240">
    <property type="entry name" value="Phosphoglycerate mutase-like"/>
    <property type="match status" value="1"/>
</dbReference>
<dbReference type="InterPro" id="IPR051021">
    <property type="entry name" value="Mito_Ser/Thr_phosphatase"/>
</dbReference>